<reference evidence="2" key="2">
    <citation type="journal article" date="2015" name="Fish Shellfish Immunol.">
        <title>Early steps in the European eel (Anguilla anguilla)-Vibrio vulnificus interaction in the gills: Role of the RtxA13 toxin.</title>
        <authorList>
            <person name="Callol A."/>
            <person name="Pajuelo D."/>
            <person name="Ebbesson L."/>
            <person name="Teles M."/>
            <person name="MacKenzie S."/>
            <person name="Amaro C."/>
        </authorList>
    </citation>
    <scope>NUCLEOTIDE SEQUENCE</scope>
</reference>
<proteinExistence type="predicted"/>
<accession>A0A0E9S7X5</accession>
<dbReference type="AlphaFoldDB" id="A0A0E9S7X5"/>
<reference evidence="2" key="1">
    <citation type="submission" date="2014-11" db="EMBL/GenBank/DDBJ databases">
        <authorList>
            <person name="Amaro Gonzalez C."/>
        </authorList>
    </citation>
    <scope>NUCLEOTIDE SEQUENCE</scope>
</reference>
<name>A0A0E9S7X5_ANGAN</name>
<evidence type="ECO:0000313" key="2">
    <source>
        <dbReference type="EMBL" id="JAH36755.1"/>
    </source>
</evidence>
<protein>
    <submittedName>
        <fullName evidence="2">Uncharacterized protein</fullName>
    </submittedName>
</protein>
<sequence>MQIAMMHQTPRESDWLLPDPGLTGSAAGNLRGCELLDSEKNLFF</sequence>
<dbReference type="EMBL" id="GBXM01071822">
    <property type="protein sequence ID" value="JAH36755.1"/>
    <property type="molecule type" value="Transcribed_RNA"/>
</dbReference>
<organism evidence="2">
    <name type="scientific">Anguilla anguilla</name>
    <name type="common">European freshwater eel</name>
    <name type="synonym">Muraena anguilla</name>
    <dbReference type="NCBI Taxonomy" id="7936"/>
    <lineage>
        <taxon>Eukaryota</taxon>
        <taxon>Metazoa</taxon>
        <taxon>Chordata</taxon>
        <taxon>Craniata</taxon>
        <taxon>Vertebrata</taxon>
        <taxon>Euteleostomi</taxon>
        <taxon>Actinopterygii</taxon>
        <taxon>Neopterygii</taxon>
        <taxon>Teleostei</taxon>
        <taxon>Anguilliformes</taxon>
        <taxon>Anguillidae</taxon>
        <taxon>Anguilla</taxon>
    </lineage>
</organism>
<evidence type="ECO:0000256" key="1">
    <source>
        <dbReference type="SAM" id="MobiDB-lite"/>
    </source>
</evidence>
<feature type="region of interest" description="Disordered" evidence="1">
    <location>
        <begin position="1"/>
        <end position="20"/>
    </location>
</feature>